<dbReference type="AlphaFoldDB" id="A0AAU9AE40"/>
<sequence>MPPRIAWPLLPLAAALFAPAAAQPPDCGAAAEIALICRQAEDGRKASLVRTELPARGGCAQPLLETFTDSDRDRPRSIALAVGQTGECRFADGGRLRVQVQAEPPPPAGPCSNAPSASFTLWLDDRRVADRRAVRDRCEIAPTPWMYRVDRDAVYDCSNGDCGPLLAPDQPLASLPVDSMIAPEAAANAVAATAAAAASNLQRLLDRGPVCAELERQLALDWNALDPFRRGADDGAPLQRVVAAEAPAGTALPDGLEFIHGPWRAFDFDFDNDGLIDRVYLGDTRGLEGWYSSPLLVTAGAAADGFRARDGAVAPQAVPCQWDGARPPLSHCDDLRNAAWSRREPLRQAVPAPLPGIAGGDDFFQTRTTTALPLRFGDATYVALWSSAGPALDYVGLYRPRPGGRREAVCLIRRAAVTR</sequence>
<evidence type="ECO:0000256" key="1">
    <source>
        <dbReference type="SAM" id="SignalP"/>
    </source>
</evidence>
<evidence type="ECO:0008006" key="4">
    <source>
        <dbReference type="Google" id="ProtNLM"/>
    </source>
</evidence>
<evidence type="ECO:0000313" key="3">
    <source>
        <dbReference type="Proteomes" id="UP000218824"/>
    </source>
</evidence>
<dbReference type="EMBL" id="AP014940">
    <property type="protein sequence ID" value="BAV96178.1"/>
    <property type="molecule type" value="Genomic_DNA"/>
</dbReference>
<gene>
    <name evidence="2" type="ORF">LEN_0691</name>
</gene>
<proteinExistence type="predicted"/>
<dbReference type="KEGG" id="lem:LEN_0691"/>
<feature type="chain" id="PRO_5043583195" description="DUF1566 domain-containing protein" evidence="1">
    <location>
        <begin position="23"/>
        <end position="419"/>
    </location>
</feature>
<protein>
    <recommendedName>
        <fullName evidence="4">DUF1566 domain-containing protein</fullName>
    </recommendedName>
</protein>
<name>A0AAU9AE40_LYSEN</name>
<reference evidence="2 3" key="1">
    <citation type="journal article" date="2017" name="DNA Res.">
        <title>Complete genome sequence and expression profile of the commercial lytic enzyme producer Lysobacter enzymogenes M497-1.</title>
        <authorList>
            <person name="Takami H."/>
            <person name="Toyoda A."/>
            <person name="Uchiyama I."/>
            <person name="Itoh T."/>
            <person name="Takaki Y."/>
            <person name="Arai W."/>
            <person name="Nishi S."/>
            <person name="Kawai M."/>
            <person name="Shinya K."/>
            <person name="Ikeda H."/>
        </authorList>
    </citation>
    <scope>NUCLEOTIDE SEQUENCE [LARGE SCALE GENOMIC DNA]</scope>
    <source>
        <strain evidence="2 3">M497-1</strain>
    </source>
</reference>
<dbReference type="RefSeq" id="WP_096376656.1">
    <property type="nucleotide sequence ID" value="NZ_AP014940.1"/>
</dbReference>
<dbReference type="GeneID" id="83062593"/>
<dbReference type="Proteomes" id="UP000218824">
    <property type="component" value="Chromosome"/>
</dbReference>
<organism evidence="2 3">
    <name type="scientific">Lysobacter enzymogenes</name>
    <dbReference type="NCBI Taxonomy" id="69"/>
    <lineage>
        <taxon>Bacteria</taxon>
        <taxon>Pseudomonadati</taxon>
        <taxon>Pseudomonadota</taxon>
        <taxon>Gammaproteobacteria</taxon>
        <taxon>Lysobacterales</taxon>
        <taxon>Lysobacteraceae</taxon>
        <taxon>Lysobacter</taxon>
    </lineage>
</organism>
<keyword evidence="1" id="KW-0732">Signal</keyword>
<feature type="signal peptide" evidence="1">
    <location>
        <begin position="1"/>
        <end position="22"/>
    </location>
</feature>
<evidence type="ECO:0000313" key="2">
    <source>
        <dbReference type="EMBL" id="BAV96178.1"/>
    </source>
</evidence>
<accession>A0AAU9AE40</accession>